<dbReference type="EMBL" id="OV725082">
    <property type="protein sequence ID" value="CAH1405367.1"/>
    <property type="molecule type" value="Genomic_DNA"/>
</dbReference>
<organism evidence="3 4">
    <name type="scientific">Nezara viridula</name>
    <name type="common">Southern green stink bug</name>
    <name type="synonym">Cimex viridulus</name>
    <dbReference type="NCBI Taxonomy" id="85310"/>
    <lineage>
        <taxon>Eukaryota</taxon>
        <taxon>Metazoa</taxon>
        <taxon>Ecdysozoa</taxon>
        <taxon>Arthropoda</taxon>
        <taxon>Hexapoda</taxon>
        <taxon>Insecta</taxon>
        <taxon>Pterygota</taxon>
        <taxon>Neoptera</taxon>
        <taxon>Paraneoptera</taxon>
        <taxon>Hemiptera</taxon>
        <taxon>Heteroptera</taxon>
        <taxon>Panheteroptera</taxon>
        <taxon>Pentatomomorpha</taxon>
        <taxon>Pentatomoidea</taxon>
        <taxon>Pentatomidae</taxon>
        <taxon>Pentatominae</taxon>
        <taxon>Nezara</taxon>
    </lineage>
</organism>
<dbReference type="GO" id="GO:0045087">
    <property type="term" value="P:innate immune response"/>
    <property type="evidence" value="ECO:0007669"/>
    <property type="project" value="TreeGrafter"/>
</dbReference>
<evidence type="ECO:0000259" key="2">
    <source>
        <dbReference type="Pfam" id="PF15009"/>
    </source>
</evidence>
<dbReference type="GO" id="GO:0016239">
    <property type="term" value="P:positive regulation of macroautophagy"/>
    <property type="evidence" value="ECO:0007669"/>
    <property type="project" value="TreeGrafter"/>
</dbReference>
<evidence type="ECO:0000313" key="3">
    <source>
        <dbReference type="EMBL" id="CAH1405367.1"/>
    </source>
</evidence>
<dbReference type="GO" id="GO:0061507">
    <property type="term" value="F:2',3'-cyclic GMP-AMP binding"/>
    <property type="evidence" value="ECO:0007669"/>
    <property type="project" value="TreeGrafter"/>
</dbReference>
<dbReference type="PANTHER" id="PTHR34339">
    <property type="entry name" value="STIMULATOR OF INTERFERON GENES PROTEIN"/>
    <property type="match status" value="1"/>
</dbReference>
<dbReference type="GO" id="GO:0005776">
    <property type="term" value="C:autophagosome"/>
    <property type="evidence" value="ECO:0007669"/>
    <property type="project" value="TreeGrafter"/>
</dbReference>
<dbReference type="OrthoDB" id="6053839at2759"/>
<dbReference type="AlphaFoldDB" id="A0A9P0HPC7"/>
<name>A0A9P0HPC7_NEZVI</name>
<gene>
    <name evidence="3" type="ORF">NEZAVI_LOCUS13598</name>
</gene>
<dbReference type="Gene3D" id="3.40.50.12100">
    <property type="entry name" value="Stimulator of interferon genes protein"/>
    <property type="match status" value="1"/>
</dbReference>
<dbReference type="Proteomes" id="UP001152798">
    <property type="component" value="Chromosome 6"/>
</dbReference>
<accession>A0A9P0HPC7</accession>
<reference evidence="3" key="1">
    <citation type="submission" date="2022-01" db="EMBL/GenBank/DDBJ databases">
        <authorList>
            <person name="King R."/>
        </authorList>
    </citation>
    <scope>NUCLEOTIDE SEQUENCE</scope>
</reference>
<dbReference type="InterPro" id="IPR038623">
    <property type="entry name" value="STING_C_sf"/>
</dbReference>
<keyword evidence="4" id="KW-1185">Reference proteome</keyword>
<sequence>MKFIKLLISYILVFAVISFILFLVTLTLCWMSYKNSLQEIERLSFIDGFVDSLVHTYFYGYLKKIIPDHGTGMGGLDDKIRLYKEKQNLSDKEFPLHKIFIIICASGFVPPTLEKIDNKRIEARQHLDPSVFNRAGTKGRLYVISVYKVKYRNLKDHITVAMEGTPQLLTVLDASIEYPELKNNKKQVIEMFYKKLSKKLADNAEFQNSYELVFYNDDPDKPATLADEIILRHIDKGLVKQQEAMEYPSSINSVNESSKLH</sequence>
<dbReference type="InterPro" id="IPR029158">
    <property type="entry name" value="STING"/>
</dbReference>
<dbReference type="GO" id="GO:0000045">
    <property type="term" value="P:autophagosome assembly"/>
    <property type="evidence" value="ECO:0007669"/>
    <property type="project" value="TreeGrafter"/>
</dbReference>
<dbReference type="PANTHER" id="PTHR34339:SF1">
    <property type="entry name" value="STIMULATOR OF INTERFERON GENES PROTEIN"/>
    <property type="match status" value="1"/>
</dbReference>
<dbReference type="GO" id="GO:0002218">
    <property type="term" value="P:activation of innate immune response"/>
    <property type="evidence" value="ECO:0007669"/>
    <property type="project" value="InterPro"/>
</dbReference>
<keyword evidence="1" id="KW-0472">Membrane</keyword>
<dbReference type="GO" id="GO:0061709">
    <property type="term" value="P:reticulophagy"/>
    <property type="evidence" value="ECO:0007669"/>
    <property type="project" value="TreeGrafter"/>
</dbReference>
<evidence type="ECO:0000256" key="1">
    <source>
        <dbReference type="SAM" id="Phobius"/>
    </source>
</evidence>
<proteinExistence type="predicted"/>
<dbReference type="GO" id="GO:0032481">
    <property type="term" value="P:positive regulation of type I interferon production"/>
    <property type="evidence" value="ECO:0007669"/>
    <property type="project" value="InterPro"/>
</dbReference>
<dbReference type="Pfam" id="PF15009">
    <property type="entry name" value="STING_LBD"/>
    <property type="match status" value="1"/>
</dbReference>
<dbReference type="GO" id="GO:0035438">
    <property type="term" value="F:cyclic-di-GMP binding"/>
    <property type="evidence" value="ECO:0007669"/>
    <property type="project" value="TreeGrafter"/>
</dbReference>
<evidence type="ECO:0000313" key="4">
    <source>
        <dbReference type="Proteomes" id="UP001152798"/>
    </source>
</evidence>
<keyword evidence="1" id="KW-1133">Transmembrane helix</keyword>
<keyword evidence="1" id="KW-0812">Transmembrane</keyword>
<feature type="transmembrane region" description="Helical" evidence="1">
    <location>
        <begin position="7"/>
        <end position="33"/>
    </location>
</feature>
<dbReference type="GO" id="GO:0005789">
    <property type="term" value="C:endoplasmic reticulum membrane"/>
    <property type="evidence" value="ECO:0007669"/>
    <property type="project" value="TreeGrafter"/>
</dbReference>
<protein>
    <recommendedName>
        <fullName evidence="2">STING ligand-binding domain-containing protein</fullName>
    </recommendedName>
</protein>
<feature type="domain" description="STING ligand-binding" evidence="2">
    <location>
        <begin position="52"/>
        <end position="235"/>
    </location>
</feature>
<dbReference type="InterPro" id="IPR055432">
    <property type="entry name" value="STING_LBD"/>
</dbReference>